<evidence type="ECO:0000313" key="2">
    <source>
        <dbReference type="EMBL" id="KNZ58936.1"/>
    </source>
</evidence>
<organism evidence="2 3">
    <name type="scientific">Puccinia sorghi</name>
    <dbReference type="NCBI Taxonomy" id="27349"/>
    <lineage>
        <taxon>Eukaryota</taxon>
        <taxon>Fungi</taxon>
        <taxon>Dikarya</taxon>
        <taxon>Basidiomycota</taxon>
        <taxon>Pucciniomycotina</taxon>
        <taxon>Pucciniomycetes</taxon>
        <taxon>Pucciniales</taxon>
        <taxon>Pucciniaceae</taxon>
        <taxon>Puccinia</taxon>
    </lineage>
</organism>
<name>A0A0L6VDT6_9BASI</name>
<feature type="compositionally biased region" description="Basic and acidic residues" evidence="1">
    <location>
        <begin position="47"/>
        <end position="56"/>
    </location>
</feature>
<comment type="caution">
    <text evidence="2">The sequence shown here is derived from an EMBL/GenBank/DDBJ whole genome shotgun (WGS) entry which is preliminary data.</text>
</comment>
<dbReference type="Proteomes" id="UP000037035">
    <property type="component" value="Unassembled WGS sequence"/>
</dbReference>
<gene>
    <name evidence="2" type="ORF">VP01_1829g1</name>
</gene>
<feature type="region of interest" description="Disordered" evidence="1">
    <location>
        <begin position="40"/>
        <end position="101"/>
    </location>
</feature>
<protein>
    <submittedName>
        <fullName evidence="2">Uncharacterized protein</fullName>
    </submittedName>
</protein>
<reference evidence="2 3" key="1">
    <citation type="submission" date="2015-08" db="EMBL/GenBank/DDBJ databases">
        <title>Next Generation Sequencing and Analysis of the Genome of Puccinia sorghi L Schw, the Causal Agent of Maize Common Rust.</title>
        <authorList>
            <person name="Rochi L."/>
            <person name="Burguener G."/>
            <person name="Darino M."/>
            <person name="Turjanski A."/>
            <person name="Kreff E."/>
            <person name="Dieguez M.J."/>
            <person name="Sacco F."/>
        </authorList>
    </citation>
    <scope>NUCLEOTIDE SEQUENCE [LARGE SCALE GENOMIC DNA]</scope>
    <source>
        <strain evidence="2 3">RO10H11247</strain>
    </source>
</reference>
<proteinExistence type="predicted"/>
<dbReference type="AlphaFoldDB" id="A0A0L6VDT6"/>
<keyword evidence="3" id="KW-1185">Reference proteome</keyword>
<dbReference type="VEuPathDB" id="FungiDB:VP01_1829g1"/>
<sequence length="277" mass="29675">MVIASDRQAIEGVHTVVMTAGPLLGCGLFNIQISCKKMSSSPLAGEGAHRARKESISHVSTCSSKSTRSTRTGSSKGKARKNGTTSGPNGVDDQVYWDPPPQSQVVRSIHQLKITSPRGCAIDAPSSCRPARLLDEAHHPPSTSAVQLSGMIHRAMPFQSLFEFRAPPPCGHRPKEPRKRRRSPPPEDSRPSSAPHPPNNPVPPPSRQALLQALNLKIASKKKNGPFKPPPAHRSNKPSTSSIKRPSAPKKPSSSSHPIKPHPPTISSSKSIPTQPS</sequence>
<feature type="region of interest" description="Disordered" evidence="1">
    <location>
        <begin position="163"/>
        <end position="277"/>
    </location>
</feature>
<accession>A0A0L6VDT6</accession>
<dbReference type="EMBL" id="LAVV01006647">
    <property type="protein sequence ID" value="KNZ58936.1"/>
    <property type="molecule type" value="Genomic_DNA"/>
</dbReference>
<evidence type="ECO:0000313" key="3">
    <source>
        <dbReference type="Proteomes" id="UP000037035"/>
    </source>
</evidence>
<feature type="compositionally biased region" description="Low complexity" evidence="1">
    <location>
        <begin position="265"/>
        <end position="277"/>
    </location>
</feature>
<feature type="compositionally biased region" description="Pro residues" evidence="1">
    <location>
        <begin position="194"/>
        <end position="206"/>
    </location>
</feature>
<evidence type="ECO:0000256" key="1">
    <source>
        <dbReference type="SAM" id="MobiDB-lite"/>
    </source>
</evidence>
<feature type="compositionally biased region" description="Low complexity" evidence="1">
    <location>
        <begin position="241"/>
        <end position="258"/>
    </location>
</feature>
<feature type="compositionally biased region" description="Low complexity" evidence="1">
    <location>
        <begin position="60"/>
        <end position="76"/>
    </location>
</feature>